<keyword evidence="2" id="KW-1185">Reference proteome</keyword>
<evidence type="ECO:0000313" key="1">
    <source>
        <dbReference type="EMBL" id="MBA0625817.1"/>
    </source>
</evidence>
<proteinExistence type="predicted"/>
<reference evidence="1 2" key="1">
    <citation type="journal article" date="2019" name="Genome Biol. Evol.">
        <title>Insights into the evolution of the New World diploid cottons (Gossypium, subgenus Houzingenia) based on genome sequencing.</title>
        <authorList>
            <person name="Grover C.E."/>
            <person name="Arick M.A. 2nd"/>
            <person name="Thrash A."/>
            <person name="Conover J.L."/>
            <person name="Sanders W.S."/>
            <person name="Peterson D.G."/>
            <person name="Frelichowski J.E."/>
            <person name="Scheffler J.A."/>
            <person name="Scheffler B.E."/>
            <person name="Wendel J.F."/>
        </authorList>
    </citation>
    <scope>NUCLEOTIDE SEQUENCE [LARGE SCALE GENOMIC DNA]</scope>
    <source>
        <strain evidence="1">27</strain>
        <tissue evidence="1">Leaf</tissue>
    </source>
</reference>
<name>A0A7J8SI71_GOSDV</name>
<accession>A0A7J8SI71</accession>
<sequence length="27" mass="3405">MLQKKYLYYWVLEVKCDPVLKFIFEHA</sequence>
<comment type="caution">
    <text evidence="1">The sequence shown here is derived from an EMBL/GenBank/DDBJ whole genome shotgun (WGS) entry which is preliminary data.</text>
</comment>
<protein>
    <submittedName>
        <fullName evidence="1">Uncharacterized protein</fullName>
    </submittedName>
</protein>
<dbReference type="Proteomes" id="UP000593561">
    <property type="component" value="Unassembled WGS sequence"/>
</dbReference>
<organism evidence="1 2">
    <name type="scientific">Gossypium davidsonii</name>
    <name type="common">Davidson's cotton</name>
    <name type="synonym">Gossypium klotzschianum subsp. davidsonii</name>
    <dbReference type="NCBI Taxonomy" id="34287"/>
    <lineage>
        <taxon>Eukaryota</taxon>
        <taxon>Viridiplantae</taxon>
        <taxon>Streptophyta</taxon>
        <taxon>Embryophyta</taxon>
        <taxon>Tracheophyta</taxon>
        <taxon>Spermatophyta</taxon>
        <taxon>Magnoliopsida</taxon>
        <taxon>eudicotyledons</taxon>
        <taxon>Gunneridae</taxon>
        <taxon>Pentapetalae</taxon>
        <taxon>rosids</taxon>
        <taxon>malvids</taxon>
        <taxon>Malvales</taxon>
        <taxon>Malvaceae</taxon>
        <taxon>Malvoideae</taxon>
        <taxon>Gossypium</taxon>
    </lineage>
</organism>
<dbReference type="EMBL" id="JABFAC010000010">
    <property type="protein sequence ID" value="MBA0625817.1"/>
    <property type="molecule type" value="Genomic_DNA"/>
</dbReference>
<dbReference type="AlphaFoldDB" id="A0A7J8SI71"/>
<evidence type="ECO:0000313" key="2">
    <source>
        <dbReference type="Proteomes" id="UP000593561"/>
    </source>
</evidence>
<gene>
    <name evidence="1" type="ORF">Godav_003574</name>
</gene>